<evidence type="ECO:0000256" key="2">
    <source>
        <dbReference type="ARBA" id="ARBA00023242"/>
    </source>
</evidence>
<name>A0A067PQN2_9AGAM</name>
<dbReference type="PANTHER" id="PTHR37534">
    <property type="entry name" value="TRANSCRIPTIONAL ACTIVATOR PROTEIN UGA3"/>
    <property type="match status" value="1"/>
</dbReference>
<organism evidence="5 6">
    <name type="scientific">Jaapia argillacea MUCL 33604</name>
    <dbReference type="NCBI Taxonomy" id="933084"/>
    <lineage>
        <taxon>Eukaryota</taxon>
        <taxon>Fungi</taxon>
        <taxon>Dikarya</taxon>
        <taxon>Basidiomycota</taxon>
        <taxon>Agaricomycotina</taxon>
        <taxon>Agaricomycetes</taxon>
        <taxon>Agaricomycetidae</taxon>
        <taxon>Jaapiales</taxon>
        <taxon>Jaapiaceae</taxon>
        <taxon>Jaapia</taxon>
    </lineage>
</organism>
<proteinExistence type="predicted"/>
<evidence type="ECO:0000256" key="1">
    <source>
        <dbReference type="ARBA" id="ARBA00004123"/>
    </source>
</evidence>
<dbReference type="GO" id="GO:0000981">
    <property type="term" value="F:DNA-binding transcription factor activity, RNA polymerase II-specific"/>
    <property type="evidence" value="ECO:0007669"/>
    <property type="project" value="InterPro"/>
</dbReference>
<feature type="compositionally biased region" description="Low complexity" evidence="3">
    <location>
        <begin position="9"/>
        <end position="21"/>
    </location>
</feature>
<sequence>MTSRGGGASTSSSPSPSSAYSLDMSPASRTSALHVSGGSDEGEPSSSRLRRNSDRPDLTRSHSSGKGGCWTCRTRRKKCDEQRVGDSCQTCLRLKIQCLGWGPKPDCVKDKAAQEVYKSQIKSQLTRQGMIRGVPKLIQSPQPPSSSSHSRQSNVATHSPIPSGLPMNNEYHSDYEQQHQPSPQPMAGPSEYPDDLSRQSSHHPSPLPPAPPSLVPQGGQYQHYPALGLDPVPEAHAPAELAHDHSSVEGEHVIYYFQHVQKLQYPFSDSALTDALYRMVVQQPRGAVTNAICALASLHYTLSHASQDPDLAEDPDISMANQWYDQAYIQLATSKHFHGHYTESDAVAALHLVNYSLLGGGSIDWVPMLEVAKEWLSHTGLVQDENPTLRFLGMSYSEQFVARVTLWMDVVSSVTLTRPPVYLALYRRMFTPDPTWTGSIGGGQGLRMDILTGCPDEVLLSIAETSNLASWKAHEKARGTLSVRELVHRGRLIEQDLRRARPRLNLDSHQHLESRISTPDSHASFATGVSSFESPAPMPAHDARRAVVTIFYETAILYLNTVISDFHPGVPEISASVDALAQLFNQMDASAAGRSIILPLCLAGCLMTSVTHREILASTFTVHQDSGMGFVGQARTLVEAVWHRRDTTGEAVDWRDMMRTLEHNLLLV</sequence>
<dbReference type="GO" id="GO:0005634">
    <property type="term" value="C:nucleus"/>
    <property type="evidence" value="ECO:0007669"/>
    <property type="project" value="UniProtKB-SubCell"/>
</dbReference>
<gene>
    <name evidence="5" type="ORF">JAAARDRAFT_207410</name>
</gene>
<dbReference type="OrthoDB" id="5419315at2759"/>
<dbReference type="InterPro" id="IPR001138">
    <property type="entry name" value="Zn2Cys6_DnaBD"/>
</dbReference>
<dbReference type="AlphaFoldDB" id="A0A067PQN2"/>
<dbReference type="SUPFAM" id="SSF57701">
    <property type="entry name" value="Zn2/Cys6 DNA-binding domain"/>
    <property type="match status" value="1"/>
</dbReference>
<dbReference type="SMART" id="SM00066">
    <property type="entry name" value="GAL4"/>
    <property type="match status" value="1"/>
</dbReference>
<dbReference type="InterPro" id="IPR021858">
    <property type="entry name" value="Fun_TF"/>
</dbReference>
<comment type="subcellular location">
    <subcellularLocation>
        <location evidence="1">Nucleus</location>
    </subcellularLocation>
</comment>
<keyword evidence="2" id="KW-0539">Nucleus</keyword>
<accession>A0A067PQN2</accession>
<dbReference type="CDD" id="cd00067">
    <property type="entry name" value="GAL4"/>
    <property type="match status" value="1"/>
</dbReference>
<evidence type="ECO:0000256" key="3">
    <source>
        <dbReference type="SAM" id="MobiDB-lite"/>
    </source>
</evidence>
<dbReference type="HOGENOM" id="CLU_013536_0_0_1"/>
<protein>
    <recommendedName>
        <fullName evidence="4">Zn(2)-C6 fungal-type domain-containing protein</fullName>
    </recommendedName>
</protein>
<dbReference type="PANTHER" id="PTHR37534:SF46">
    <property type="entry name" value="ZN(II)2CYS6 TRANSCRIPTION FACTOR (EUROFUNG)"/>
    <property type="match status" value="1"/>
</dbReference>
<evidence type="ECO:0000313" key="5">
    <source>
        <dbReference type="EMBL" id="KDQ57064.1"/>
    </source>
</evidence>
<feature type="domain" description="Zn(2)-C6 fungal-type" evidence="4">
    <location>
        <begin position="68"/>
        <end position="98"/>
    </location>
</feature>
<evidence type="ECO:0000313" key="6">
    <source>
        <dbReference type="Proteomes" id="UP000027265"/>
    </source>
</evidence>
<evidence type="ECO:0000259" key="4">
    <source>
        <dbReference type="PROSITE" id="PS50048"/>
    </source>
</evidence>
<feature type="compositionally biased region" description="Basic and acidic residues" evidence="3">
    <location>
        <begin position="51"/>
        <end position="60"/>
    </location>
</feature>
<keyword evidence="6" id="KW-1185">Reference proteome</keyword>
<feature type="region of interest" description="Disordered" evidence="3">
    <location>
        <begin position="1"/>
        <end position="68"/>
    </location>
</feature>
<dbReference type="Proteomes" id="UP000027265">
    <property type="component" value="Unassembled WGS sequence"/>
</dbReference>
<feature type="region of interest" description="Disordered" evidence="3">
    <location>
        <begin position="136"/>
        <end position="232"/>
    </location>
</feature>
<dbReference type="PROSITE" id="PS50048">
    <property type="entry name" value="ZN2_CY6_FUNGAL_2"/>
    <property type="match status" value="1"/>
</dbReference>
<dbReference type="EMBL" id="KL197720">
    <property type="protein sequence ID" value="KDQ57064.1"/>
    <property type="molecule type" value="Genomic_DNA"/>
</dbReference>
<dbReference type="GO" id="GO:0008270">
    <property type="term" value="F:zinc ion binding"/>
    <property type="evidence" value="ECO:0007669"/>
    <property type="project" value="InterPro"/>
</dbReference>
<dbReference type="PROSITE" id="PS00463">
    <property type="entry name" value="ZN2_CY6_FUNGAL_1"/>
    <property type="match status" value="1"/>
</dbReference>
<feature type="compositionally biased region" description="Pro residues" evidence="3">
    <location>
        <begin position="205"/>
        <end position="214"/>
    </location>
</feature>
<dbReference type="STRING" id="933084.A0A067PQN2"/>
<dbReference type="Pfam" id="PF11951">
    <property type="entry name" value="Fungal_trans_2"/>
    <property type="match status" value="1"/>
</dbReference>
<dbReference type="InterPro" id="IPR036864">
    <property type="entry name" value="Zn2-C6_fun-type_DNA-bd_sf"/>
</dbReference>
<dbReference type="InParanoid" id="A0A067PQN2"/>
<reference evidence="6" key="1">
    <citation type="journal article" date="2014" name="Proc. Natl. Acad. Sci. U.S.A.">
        <title>Extensive sampling of basidiomycete genomes demonstrates inadequacy of the white-rot/brown-rot paradigm for wood decay fungi.</title>
        <authorList>
            <person name="Riley R."/>
            <person name="Salamov A.A."/>
            <person name="Brown D.W."/>
            <person name="Nagy L.G."/>
            <person name="Floudas D."/>
            <person name="Held B.W."/>
            <person name="Levasseur A."/>
            <person name="Lombard V."/>
            <person name="Morin E."/>
            <person name="Otillar R."/>
            <person name="Lindquist E.A."/>
            <person name="Sun H."/>
            <person name="LaButti K.M."/>
            <person name="Schmutz J."/>
            <person name="Jabbour D."/>
            <person name="Luo H."/>
            <person name="Baker S.E."/>
            <person name="Pisabarro A.G."/>
            <person name="Walton J.D."/>
            <person name="Blanchette R.A."/>
            <person name="Henrissat B."/>
            <person name="Martin F."/>
            <person name="Cullen D."/>
            <person name="Hibbett D.S."/>
            <person name="Grigoriev I.V."/>
        </authorList>
    </citation>
    <scope>NUCLEOTIDE SEQUENCE [LARGE SCALE GENOMIC DNA]</scope>
    <source>
        <strain evidence="6">MUCL 33604</strain>
    </source>
</reference>